<proteinExistence type="predicted"/>
<organism evidence="2 3">
    <name type="scientific">Chryseobacterium sediminis</name>
    <dbReference type="NCBI Taxonomy" id="1679494"/>
    <lineage>
        <taxon>Bacteria</taxon>
        <taxon>Pseudomonadati</taxon>
        <taxon>Bacteroidota</taxon>
        <taxon>Flavobacteriia</taxon>
        <taxon>Flavobacteriales</taxon>
        <taxon>Weeksellaceae</taxon>
        <taxon>Chryseobacterium group</taxon>
        <taxon>Chryseobacterium</taxon>
    </lineage>
</organism>
<evidence type="ECO:0000259" key="1">
    <source>
        <dbReference type="Pfam" id="PF08878"/>
    </source>
</evidence>
<sequence length="315" mass="36179">MERIEKAVDSLLVKTKSEVLTRIEPIDINLNIKDTKAICHFYSLKSDANDNLRVNDLIDFIDEKVVDYAIPKKEIDEALAYQLETGSSSKIVKLRKKAIGLFTDLKKTGEGGELLLYILILEILKIPQLISKMSLKTSGQVHYHGSDGIHVDYNKKTNTLNLYWGESKMYASISTAITECFKSLKGFLLDPYSFKSTQERDLDLITDNITKNVNNKEYEDLIVAYFDKDNDLSNRLVYKGICFIGYDLKDYKHLNVSKTLEDIKNKILSEVTKNQVLLSKAIKTHTKLETKEIHIFLIPFPSVSDFRKYYLEVLK</sequence>
<dbReference type="InterPro" id="IPR014976">
    <property type="entry name" value="AbpA_HamA_C"/>
</dbReference>
<protein>
    <recommendedName>
        <fullName evidence="1">Anti-bacteriophage protein A/HamA C-terminal domain-containing protein</fullName>
    </recommendedName>
</protein>
<evidence type="ECO:0000313" key="3">
    <source>
        <dbReference type="Proteomes" id="UP000587367"/>
    </source>
</evidence>
<evidence type="ECO:0000313" key="2">
    <source>
        <dbReference type="EMBL" id="MBB6332992.1"/>
    </source>
</evidence>
<dbReference type="Proteomes" id="UP000587367">
    <property type="component" value="Unassembled WGS sequence"/>
</dbReference>
<feature type="domain" description="Anti-bacteriophage protein A/HamA C-terminal" evidence="1">
    <location>
        <begin position="33"/>
        <end position="309"/>
    </location>
</feature>
<keyword evidence="3" id="KW-1185">Reference proteome</keyword>
<comment type="caution">
    <text evidence="2">The sequence shown here is derived from an EMBL/GenBank/DDBJ whole genome shotgun (WGS) entry which is preliminary data.</text>
</comment>
<accession>A0ABR6Q4V2</accession>
<reference evidence="2 3" key="1">
    <citation type="submission" date="2020-08" db="EMBL/GenBank/DDBJ databases">
        <title>Functional genomics of gut bacteria from endangered species of beetles.</title>
        <authorList>
            <person name="Carlos-Shanley C."/>
        </authorList>
    </citation>
    <scope>NUCLEOTIDE SEQUENCE [LARGE SCALE GENOMIC DNA]</scope>
    <source>
        <strain evidence="2 3">S00068</strain>
    </source>
</reference>
<name>A0ABR6Q4V2_9FLAO</name>
<dbReference type="Pfam" id="PF08878">
    <property type="entry name" value="HamA"/>
    <property type="match status" value="1"/>
</dbReference>
<gene>
    <name evidence="2" type="ORF">HNP24_003995</name>
</gene>
<dbReference type="EMBL" id="JACHKS010000003">
    <property type="protein sequence ID" value="MBB6332992.1"/>
    <property type="molecule type" value="Genomic_DNA"/>
</dbReference>
<dbReference type="RefSeq" id="WP_184559642.1">
    <property type="nucleotide sequence ID" value="NZ_JACHKS010000003.1"/>
</dbReference>